<proteinExistence type="predicted"/>
<dbReference type="EMBL" id="JAMTCO010000019">
    <property type="protein sequence ID" value="MCP2273868.1"/>
    <property type="molecule type" value="Genomic_DNA"/>
</dbReference>
<dbReference type="Proteomes" id="UP001205185">
    <property type="component" value="Unassembled WGS sequence"/>
</dbReference>
<reference evidence="2 3" key="1">
    <citation type="submission" date="2022-06" db="EMBL/GenBank/DDBJ databases">
        <title>Genomic Encyclopedia of Archaeal and Bacterial Type Strains, Phase II (KMG-II): from individual species to whole genera.</title>
        <authorList>
            <person name="Goeker M."/>
        </authorList>
    </citation>
    <scope>NUCLEOTIDE SEQUENCE [LARGE SCALE GENOMIC DNA]</scope>
    <source>
        <strain evidence="2 3">DSM 44255</strain>
    </source>
</reference>
<feature type="domain" description="DUF397" evidence="1">
    <location>
        <begin position="5"/>
        <end position="59"/>
    </location>
</feature>
<sequence length="61" mass="6514">MAQTPWRKSSFSGGSGTSCVEVAWSDLHIAREAVLVRDSKNPAGPMLALPSSAWRGLLSSR</sequence>
<accession>A0ABT1IMI2</accession>
<evidence type="ECO:0000259" key="1">
    <source>
        <dbReference type="Pfam" id="PF04149"/>
    </source>
</evidence>
<evidence type="ECO:0000313" key="2">
    <source>
        <dbReference type="EMBL" id="MCP2273868.1"/>
    </source>
</evidence>
<gene>
    <name evidence="2" type="ORF">LV75_006400</name>
</gene>
<dbReference type="RefSeq" id="WP_253891055.1">
    <property type="nucleotide sequence ID" value="NZ_BAAAVB010000010.1"/>
</dbReference>
<organism evidence="2 3">
    <name type="scientific">Actinokineospora diospyrosa</name>
    <dbReference type="NCBI Taxonomy" id="103728"/>
    <lineage>
        <taxon>Bacteria</taxon>
        <taxon>Bacillati</taxon>
        <taxon>Actinomycetota</taxon>
        <taxon>Actinomycetes</taxon>
        <taxon>Pseudonocardiales</taxon>
        <taxon>Pseudonocardiaceae</taxon>
        <taxon>Actinokineospora</taxon>
    </lineage>
</organism>
<dbReference type="PROSITE" id="PS51257">
    <property type="entry name" value="PROKAR_LIPOPROTEIN"/>
    <property type="match status" value="1"/>
</dbReference>
<comment type="caution">
    <text evidence="2">The sequence shown here is derived from an EMBL/GenBank/DDBJ whole genome shotgun (WGS) entry which is preliminary data.</text>
</comment>
<dbReference type="InterPro" id="IPR007278">
    <property type="entry name" value="DUF397"/>
</dbReference>
<protein>
    <recommendedName>
        <fullName evidence="1">DUF397 domain-containing protein</fullName>
    </recommendedName>
</protein>
<name>A0ABT1IMI2_9PSEU</name>
<evidence type="ECO:0000313" key="3">
    <source>
        <dbReference type="Proteomes" id="UP001205185"/>
    </source>
</evidence>
<dbReference type="Pfam" id="PF04149">
    <property type="entry name" value="DUF397"/>
    <property type="match status" value="1"/>
</dbReference>
<keyword evidence="3" id="KW-1185">Reference proteome</keyword>